<protein>
    <submittedName>
        <fullName evidence="2">Uncharacterized protein</fullName>
    </submittedName>
</protein>
<keyword evidence="3" id="KW-1185">Reference proteome</keyword>
<comment type="caution">
    <text evidence="2">The sequence shown here is derived from an EMBL/GenBank/DDBJ whole genome shotgun (WGS) entry which is preliminary data.</text>
</comment>
<dbReference type="Proteomes" id="UP000318542">
    <property type="component" value="Unassembled WGS sequence"/>
</dbReference>
<sequence>MLAQRVMWIAWPAFLMAAVIEMVVFAFVDPNELHWAGESLGWPRQAIYTLAFFVFWALTAASGALTTLLSMSPWEVNRCPVPPDQRPADCVRNAPGATAASVNGDGNRCSGCA</sequence>
<evidence type="ECO:0000256" key="1">
    <source>
        <dbReference type="SAM" id="Phobius"/>
    </source>
</evidence>
<keyword evidence="1" id="KW-0472">Membrane</keyword>
<gene>
    <name evidence="2" type="ORF">Tther_01021</name>
</gene>
<dbReference type="EMBL" id="VJOL01000014">
    <property type="protein sequence ID" value="TSE30317.1"/>
    <property type="molecule type" value="Genomic_DNA"/>
</dbReference>
<feature type="transmembrane region" description="Helical" evidence="1">
    <location>
        <begin position="47"/>
        <end position="69"/>
    </location>
</feature>
<evidence type="ECO:0000313" key="3">
    <source>
        <dbReference type="Proteomes" id="UP000318542"/>
    </source>
</evidence>
<proteinExistence type="predicted"/>
<feature type="transmembrane region" description="Helical" evidence="1">
    <location>
        <begin position="7"/>
        <end position="27"/>
    </location>
</feature>
<evidence type="ECO:0000313" key="2">
    <source>
        <dbReference type="EMBL" id="TSE30317.1"/>
    </source>
</evidence>
<reference evidence="2 3" key="1">
    <citation type="submission" date="2019-07" db="EMBL/GenBank/DDBJ databases">
        <title>Tepidimonas thermarum AA-1 draft genome.</title>
        <authorList>
            <person name="Da Costa M.S."/>
            <person name="Froufe H.J.C."/>
            <person name="Egas C."/>
            <person name="Albuquerque L."/>
        </authorList>
    </citation>
    <scope>NUCLEOTIDE SEQUENCE [LARGE SCALE GENOMIC DNA]</scope>
    <source>
        <strain evidence="2 3">AA-1</strain>
    </source>
</reference>
<name>A0A554X3A4_9BURK</name>
<accession>A0A554X3A4</accession>
<dbReference type="RefSeq" id="WP_143901576.1">
    <property type="nucleotide sequence ID" value="NZ_VJOL01000014.1"/>
</dbReference>
<dbReference type="AlphaFoldDB" id="A0A554X3A4"/>
<keyword evidence="1" id="KW-0812">Transmembrane</keyword>
<organism evidence="2 3">
    <name type="scientific">Tepidimonas thermarum</name>
    <dbReference type="NCBI Taxonomy" id="335431"/>
    <lineage>
        <taxon>Bacteria</taxon>
        <taxon>Pseudomonadati</taxon>
        <taxon>Pseudomonadota</taxon>
        <taxon>Betaproteobacteria</taxon>
        <taxon>Burkholderiales</taxon>
        <taxon>Tepidimonas</taxon>
    </lineage>
</organism>
<dbReference type="OrthoDB" id="6197657at2"/>
<keyword evidence="1" id="KW-1133">Transmembrane helix</keyword>